<dbReference type="AlphaFoldDB" id="A0A2A4T4N1"/>
<evidence type="ECO:0000256" key="1">
    <source>
        <dbReference type="ARBA" id="ARBA00007637"/>
    </source>
</evidence>
<dbReference type="Gene3D" id="3.40.50.720">
    <property type="entry name" value="NAD(P)-binding Rossmann-like Domain"/>
    <property type="match status" value="1"/>
</dbReference>
<dbReference type="SUPFAM" id="SSF51735">
    <property type="entry name" value="NAD(P)-binding Rossmann-fold domains"/>
    <property type="match status" value="1"/>
</dbReference>
<proteinExistence type="inferred from homology"/>
<dbReference type="InterPro" id="IPR001509">
    <property type="entry name" value="Epimerase_deHydtase"/>
</dbReference>
<gene>
    <name evidence="3" type="ORF">COB67_07430</name>
</gene>
<accession>A0A2A4T4N1</accession>
<evidence type="ECO:0000313" key="3">
    <source>
        <dbReference type="EMBL" id="PCI27957.1"/>
    </source>
</evidence>
<feature type="domain" description="NAD-dependent epimerase/dehydratase" evidence="2">
    <location>
        <begin position="3"/>
        <end position="213"/>
    </location>
</feature>
<dbReference type="Pfam" id="PF01370">
    <property type="entry name" value="Epimerase"/>
    <property type="match status" value="1"/>
</dbReference>
<comment type="similarity">
    <text evidence="1">Belongs to the NAD(P)-dependent epimerase/dehydratase family.</text>
</comment>
<dbReference type="CDD" id="cd08946">
    <property type="entry name" value="SDR_e"/>
    <property type="match status" value="1"/>
</dbReference>
<comment type="caution">
    <text evidence="3">The sequence shown here is derived from an EMBL/GenBank/DDBJ whole genome shotgun (WGS) entry which is preliminary data.</text>
</comment>
<dbReference type="Proteomes" id="UP000218113">
    <property type="component" value="Unassembled WGS sequence"/>
</dbReference>
<dbReference type="PANTHER" id="PTHR43000">
    <property type="entry name" value="DTDP-D-GLUCOSE 4,6-DEHYDRATASE-RELATED"/>
    <property type="match status" value="1"/>
</dbReference>
<sequence>MKILVTGATGFIGRELIKKLQNSFVVIALVRDSSDTTKLEAIDCKVESFSEYDEIVDVFDRYKFAGVIHLASNILVEHKNSDINSLIDSNITFSTFLLEASKRTKVQWFINTGTFWQNYENKGYNPVNLYAATKEAFTTIAKFYTQTSDLIFTTIKLNDTFGPNDTRAKVFNLWTKIAASGEKLEMSAGEQIIDISYIDDVVSAYERLINLLEENAIEHKDKTYVVSNEERLSLKNLSLVFEKVTNSQLNIDWGGREYRDREVMIPYDLGVNVPGWKQKYTLEEAIRKTVKEI</sequence>
<name>A0A2A4T4N1_9DELT</name>
<organism evidence="3 4">
    <name type="scientific">SAR324 cluster bacterium</name>
    <dbReference type="NCBI Taxonomy" id="2024889"/>
    <lineage>
        <taxon>Bacteria</taxon>
        <taxon>Deltaproteobacteria</taxon>
        <taxon>SAR324 cluster</taxon>
    </lineage>
</organism>
<protein>
    <recommendedName>
        <fullName evidence="2">NAD-dependent epimerase/dehydratase domain-containing protein</fullName>
    </recommendedName>
</protein>
<dbReference type="EMBL" id="NVSR01000044">
    <property type="protein sequence ID" value="PCI27957.1"/>
    <property type="molecule type" value="Genomic_DNA"/>
</dbReference>
<evidence type="ECO:0000259" key="2">
    <source>
        <dbReference type="Pfam" id="PF01370"/>
    </source>
</evidence>
<dbReference type="InterPro" id="IPR036291">
    <property type="entry name" value="NAD(P)-bd_dom_sf"/>
</dbReference>
<reference evidence="4" key="1">
    <citation type="submission" date="2017-08" db="EMBL/GenBank/DDBJ databases">
        <title>A dynamic microbial community with high functional redundancy inhabits the cold, oxic subseafloor aquifer.</title>
        <authorList>
            <person name="Tully B.J."/>
            <person name="Wheat C.G."/>
            <person name="Glazer B.T."/>
            <person name="Huber J.A."/>
        </authorList>
    </citation>
    <scope>NUCLEOTIDE SEQUENCE [LARGE SCALE GENOMIC DNA]</scope>
</reference>
<evidence type="ECO:0000313" key="4">
    <source>
        <dbReference type="Proteomes" id="UP000218113"/>
    </source>
</evidence>